<dbReference type="InterPro" id="IPR018062">
    <property type="entry name" value="HTH_AraC-typ_CS"/>
</dbReference>
<keyword evidence="6" id="KW-1185">Reference proteome</keyword>
<dbReference type="SMART" id="SM00342">
    <property type="entry name" value="HTH_ARAC"/>
    <property type="match status" value="1"/>
</dbReference>
<dbReference type="Proteomes" id="UP001156921">
    <property type="component" value="Unassembled WGS sequence"/>
</dbReference>
<reference evidence="6" key="1">
    <citation type="journal article" date="2019" name="Int. J. Syst. Evol. Microbiol.">
        <title>The Global Catalogue of Microorganisms (GCM) 10K type strain sequencing project: providing services to taxonomists for standard genome sequencing and annotation.</title>
        <authorList>
            <consortium name="The Broad Institute Genomics Platform"/>
            <consortium name="The Broad Institute Genome Sequencing Center for Infectious Disease"/>
            <person name="Wu L."/>
            <person name="Ma J."/>
        </authorList>
    </citation>
    <scope>NUCLEOTIDE SEQUENCE [LARGE SCALE GENOMIC DNA]</scope>
    <source>
        <strain evidence="6">NBRC 110107</strain>
    </source>
</reference>
<keyword evidence="2" id="KW-0238">DNA-binding</keyword>
<dbReference type="InterPro" id="IPR050204">
    <property type="entry name" value="AraC_XylS_family_regulators"/>
</dbReference>
<keyword evidence="3" id="KW-0804">Transcription</keyword>
<dbReference type="PANTHER" id="PTHR46796:SF15">
    <property type="entry name" value="BLL1074 PROTEIN"/>
    <property type="match status" value="1"/>
</dbReference>
<evidence type="ECO:0000256" key="1">
    <source>
        <dbReference type="ARBA" id="ARBA00023015"/>
    </source>
</evidence>
<dbReference type="SUPFAM" id="SSF46689">
    <property type="entry name" value="Homeodomain-like"/>
    <property type="match status" value="2"/>
</dbReference>
<protein>
    <submittedName>
        <fullName evidence="5">Transcriptional regulator, AraC family protein</fullName>
    </submittedName>
</protein>
<dbReference type="PROSITE" id="PS01124">
    <property type="entry name" value="HTH_ARAC_FAMILY_2"/>
    <property type="match status" value="1"/>
</dbReference>
<sequence length="255" mass="27835">MEVLAQTRVVLWEGGSLWLVDAARFDGETRSTDFHAHHAIQVTLSLGGTFRLVAEDEASTTADTVVAADGLHRFEAEGRIALLFVEPESRLGRGLAARHISGTLSELAPSPVLAAELEAFRTSDWRAPDSEIIAWGRRLVGVLAADERAEIPDYRVRKVIAWVNERLDRTLSLADAVPVAGLSSSRLRHLFVEQTGLPFKTYVLWLRLSRAVAIVATGSPLTAAAHEAGFSDSAHLSRTFRRMFGVAPTALQMLT</sequence>
<evidence type="ECO:0000313" key="5">
    <source>
        <dbReference type="EMBL" id="GLS00407.1"/>
    </source>
</evidence>
<evidence type="ECO:0000256" key="2">
    <source>
        <dbReference type="ARBA" id="ARBA00023125"/>
    </source>
</evidence>
<dbReference type="Pfam" id="PF12833">
    <property type="entry name" value="HTH_18"/>
    <property type="match status" value="1"/>
</dbReference>
<dbReference type="PANTHER" id="PTHR46796">
    <property type="entry name" value="HTH-TYPE TRANSCRIPTIONAL ACTIVATOR RHAS-RELATED"/>
    <property type="match status" value="1"/>
</dbReference>
<evidence type="ECO:0000313" key="6">
    <source>
        <dbReference type="Proteomes" id="UP001156921"/>
    </source>
</evidence>
<proteinExistence type="predicted"/>
<dbReference type="PROSITE" id="PS00041">
    <property type="entry name" value="HTH_ARAC_FAMILY_1"/>
    <property type="match status" value="1"/>
</dbReference>
<organism evidence="5 6">
    <name type="scientific">Brevundimonas denitrificans</name>
    <dbReference type="NCBI Taxonomy" id="1443434"/>
    <lineage>
        <taxon>Bacteria</taxon>
        <taxon>Pseudomonadati</taxon>
        <taxon>Pseudomonadota</taxon>
        <taxon>Alphaproteobacteria</taxon>
        <taxon>Caulobacterales</taxon>
        <taxon>Caulobacteraceae</taxon>
        <taxon>Brevundimonas</taxon>
    </lineage>
</organism>
<gene>
    <name evidence="5" type="ORF">GCM10007859_04130</name>
</gene>
<accession>A0ABQ6BGX3</accession>
<evidence type="ECO:0000256" key="3">
    <source>
        <dbReference type="ARBA" id="ARBA00023163"/>
    </source>
</evidence>
<dbReference type="EMBL" id="BSOY01000005">
    <property type="protein sequence ID" value="GLS00407.1"/>
    <property type="molecule type" value="Genomic_DNA"/>
</dbReference>
<evidence type="ECO:0000259" key="4">
    <source>
        <dbReference type="PROSITE" id="PS01124"/>
    </source>
</evidence>
<dbReference type="RefSeq" id="WP_284220603.1">
    <property type="nucleotide sequence ID" value="NZ_BSOY01000005.1"/>
</dbReference>
<name>A0ABQ6BGX3_9CAUL</name>
<dbReference type="Gene3D" id="1.10.10.60">
    <property type="entry name" value="Homeodomain-like"/>
    <property type="match status" value="1"/>
</dbReference>
<dbReference type="InterPro" id="IPR018060">
    <property type="entry name" value="HTH_AraC"/>
</dbReference>
<comment type="caution">
    <text evidence="5">The sequence shown here is derived from an EMBL/GenBank/DDBJ whole genome shotgun (WGS) entry which is preliminary data.</text>
</comment>
<feature type="domain" description="HTH araC/xylS-type" evidence="4">
    <location>
        <begin position="157"/>
        <end position="254"/>
    </location>
</feature>
<keyword evidence="1" id="KW-0805">Transcription regulation</keyword>
<dbReference type="InterPro" id="IPR009057">
    <property type="entry name" value="Homeodomain-like_sf"/>
</dbReference>